<accession>A0AAV0VEZ5</accession>
<comment type="caution">
    <text evidence="1">The sequence shown here is derived from an EMBL/GenBank/DDBJ whole genome shotgun (WGS) entry which is preliminary data.</text>
</comment>
<dbReference type="Pfam" id="PF00221">
    <property type="entry name" value="Lyase_aromatic"/>
    <property type="match status" value="1"/>
</dbReference>
<name>A0AAV0VEZ5_9STRA</name>
<organism evidence="1 2">
    <name type="scientific">Peronospora destructor</name>
    <dbReference type="NCBI Taxonomy" id="86335"/>
    <lineage>
        <taxon>Eukaryota</taxon>
        <taxon>Sar</taxon>
        <taxon>Stramenopiles</taxon>
        <taxon>Oomycota</taxon>
        <taxon>Peronosporomycetes</taxon>
        <taxon>Peronosporales</taxon>
        <taxon>Peronosporaceae</taxon>
        <taxon>Peronospora</taxon>
    </lineage>
</organism>
<evidence type="ECO:0000313" key="2">
    <source>
        <dbReference type="Proteomes" id="UP001162029"/>
    </source>
</evidence>
<dbReference type="EMBL" id="CANTFM010002657">
    <property type="protein sequence ID" value="CAI5747003.1"/>
    <property type="molecule type" value="Genomic_DNA"/>
</dbReference>
<dbReference type="SUPFAM" id="SSF48557">
    <property type="entry name" value="L-aspartase-like"/>
    <property type="match status" value="1"/>
</dbReference>
<dbReference type="GO" id="GO:0003824">
    <property type="term" value="F:catalytic activity"/>
    <property type="evidence" value="ECO:0007669"/>
    <property type="project" value="InterPro"/>
</dbReference>
<dbReference type="Gene3D" id="1.20.200.10">
    <property type="entry name" value="Fumarase/aspartase (Central domain)"/>
    <property type="match status" value="1"/>
</dbReference>
<dbReference type="InterPro" id="IPR008948">
    <property type="entry name" value="L-Aspartase-like"/>
</dbReference>
<proteinExistence type="predicted"/>
<dbReference type="Proteomes" id="UP001162029">
    <property type="component" value="Unassembled WGS sequence"/>
</dbReference>
<reference evidence="1" key="1">
    <citation type="submission" date="2022-12" db="EMBL/GenBank/DDBJ databases">
        <authorList>
            <person name="Webb A."/>
        </authorList>
    </citation>
    <scope>NUCLEOTIDE SEQUENCE</scope>
    <source>
        <strain evidence="1">Pd1</strain>
    </source>
</reference>
<sequence>MAMDSSYLVATSTASTWLSNLPAFLVPEGGLNSGFSIAASLVSENKVLTHPSSVDSISTRGTKEDHVLMDRFAAHKALTVMHLRLFTHLRTHALKFYKDRVMKSDIDALLDLVRSGAICEVAAPFLTELHVLEL</sequence>
<protein>
    <submittedName>
        <fullName evidence="1">Uncharacterized protein</fullName>
    </submittedName>
</protein>
<evidence type="ECO:0000313" key="1">
    <source>
        <dbReference type="EMBL" id="CAI5747003.1"/>
    </source>
</evidence>
<dbReference type="InterPro" id="IPR001106">
    <property type="entry name" value="Aromatic_Lyase"/>
</dbReference>
<gene>
    <name evidence="1" type="ORF">PDE001_LOCUS11938</name>
</gene>
<dbReference type="AlphaFoldDB" id="A0AAV0VEZ5"/>
<keyword evidence="2" id="KW-1185">Reference proteome</keyword>